<feature type="transmembrane region" description="Helical" evidence="1">
    <location>
        <begin position="111"/>
        <end position="129"/>
    </location>
</feature>
<sequence length="625" mass="72766">MLIFYIILGLFLQFFEVSGFKALPSSLYGGDYYYQMGSVSHILSGGNPFESSSMVGGIPGYLPLYGILCAGFCKLFSLDAFNGMIYFSLVIFAFSSILWFQTFKKIFKNEWVSLIGVILSNGISIYPILKYTEFTEQIMIPLFILALYLTFTHKKSVNYAFLGIIYGLLAISHTVAFVGATLIIATFMTYEICEKYKFNKINGIKSYLKENWKNLGIFSIFGFPLSLLYWYKPIFVYKLVNTYDKMHMDTLDVGRLDIQINYVKNSFLNYFLNFKSLSEGFITLMLIFGIYLLIFKRNFHKKEVFINLFVIGSIIATYCYFITEPLLKMNFIPTYMSSFYIYPSAVLFSIYTLKYINEKLRDNSRKLKCITLSFGLLFILLTANSVSSFVEQPSENPWLPLAYLEIPECYASLDMYLEKNTAVNEVILSSKMLSSVVNSVTGRKVMVNHWAQQNDPYIDLPQRDIDAAIIFYGNNTAKKLELIKKYNVSYLFWNYYWVDTEYKFTENGEIKNSDPLITYSKEYEKNTLIENNISFFELNSWVNPGLRGENIRKYDLLFVSPENYRYSNKSWYLGLDPYLRELNSTENYKNSVKPWKEDLDPYLEEVWNYSADGQKIAILYKINIE</sequence>
<feature type="transmembrane region" description="Helical" evidence="1">
    <location>
        <begin position="277"/>
        <end position="295"/>
    </location>
</feature>
<dbReference type="HOGENOM" id="CLU_445942_0_0_2"/>
<feature type="transmembrane region" description="Helical" evidence="1">
    <location>
        <begin position="369"/>
        <end position="390"/>
    </location>
</feature>
<feature type="transmembrane region" description="Helical" evidence="1">
    <location>
        <begin position="211"/>
        <end position="231"/>
    </location>
</feature>
<dbReference type="eggNOG" id="arCOG00563">
    <property type="taxonomic scope" value="Archaea"/>
</dbReference>
<organism evidence="3">
    <name type="scientific">Methanococcus maripaludis (strain DSM 14266 / JCM 13030 / NBRC 101832 / S2 / LL)</name>
    <dbReference type="NCBI Taxonomy" id="267377"/>
    <lineage>
        <taxon>Archaea</taxon>
        <taxon>Methanobacteriati</taxon>
        <taxon>Methanobacteriota</taxon>
        <taxon>Methanomada group</taxon>
        <taxon>Methanococci</taxon>
        <taxon>Methanococcales</taxon>
        <taxon>Methanococcaceae</taxon>
        <taxon>Methanococcus</taxon>
    </lineage>
</organism>
<keyword evidence="1" id="KW-0812">Transmembrane</keyword>
<gene>
    <name evidence="2" type="ordered locus">MMP0769</name>
</gene>
<keyword evidence="1" id="KW-1133">Transmembrane helix</keyword>
<feature type="transmembrane region" description="Helical" evidence="1">
    <location>
        <begin position="80"/>
        <end position="99"/>
    </location>
</feature>
<feature type="transmembrane region" description="Helical" evidence="1">
    <location>
        <begin position="54"/>
        <end position="73"/>
    </location>
</feature>
<dbReference type="PATRIC" id="fig|267377.15.peg.788"/>
<feature type="transmembrane region" description="Helical" evidence="1">
    <location>
        <begin position="163"/>
        <end position="190"/>
    </location>
</feature>
<feature type="transmembrane region" description="Helical" evidence="1">
    <location>
        <begin position="304"/>
        <end position="323"/>
    </location>
</feature>
<reference evidence="2 3" key="1">
    <citation type="journal article" date="2004" name="J. Bacteriol.">
        <title>Complete genome sequence of the genetically tractable hydrogenotrophic methanogen Methanococcus maripaludis.</title>
        <authorList>
            <person name="Hendrickson E.L."/>
            <person name="Kaul R."/>
            <person name="Zhou Y."/>
            <person name="Bovee D."/>
            <person name="Chapman P."/>
            <person name="Chung J."/>
            <person name="Conway de Macario E."/>
            <person name="Dodsworth J.A."/>
            <person name="Gillett W."/>
            <person name="Graham D.E."/>
            <person name="Hackett M."/>
            <person name="Haydock A.K."/>
            <person name="Kang A."/>
            <person name="Land M.L."/>
            <person name="Levy R."/>
            <person name="Lie T.J."/>
            <person name="Major T.A."/>
            <person name="Moore B.C."/>
            <person name="Porat I."/>
            <person name="Palmeiri A."/>
            <person name="Rouse G."/>
            <person name="Saenphimmachak C."/>
            <person name="Soll D."/>
            <person name="Van Dien S."/>
            <person name="Wang T."/>
            <person name="Whitman W.B."/>
            <person name="Xia Q."/>
            <person name="Zhang Y."/>
            <person name="Larimer F.W."/>
            <person name="Olson M.V."/>
            <person name="Leigh J.A."/>
        </authorList>
    </citation>
    <scope>NUCLEOTIDE SEQUENCE [LARGE SCALE GENOMIC DNA]</scope>
    <source>
        <strain evidence="3">S2 / LL</strain>
    </source>
</reference>
<evidence type="ECO:0000313" key="2">
    <source>
        <dbReference type="EMBL" id="CAF30325.1"/>
    </source>
</evidence>
<accession>Q6LZ60</accession>
<dbReference type="OrthoDB" id="85712at2157"/>
<dbReference type="GeneID" id="2761247"/>
<name>Q6LZ60_METMP</name>
<protein>
    <submittedName>
        <fullName evidence="2">Conserved hypothetical archaeal protein</fullName>
    </submittedName>
</protein>
<keyword evidence="1" id="KW-0472">Membrane</keyword>
<dbReference type="RefSeq" id="WP_011170713.1">
    <property type="nucleotide sequence ID" value="NC_005791.1"/>
</dbReference>
<evidence type="ECO:0000313" key="3">
    <source>
        <dbReference type="Proteomes" id="UP000000590"/>
    </source>
</evidence>
<dbReference type="AlphaFoldDB" id="Q6LZ60"/>
<keyword evidence="3" id="KW-1185">Reference proteome</keyword>
<feature type="transmembrane region" description="Helical" evidence="1">
    <location>
        <begin position="335"/>
        <end position="357"/>
    </location>
</feature>
<evidence type="ECO:0000256" key="1">
    <source>
        <dbReference type="SAM" id="Phobius"/>
    </source>
</evidence>
<proteinExistence type="predicted"/>
<dbReference type="EnsemblBacteria" id="CAF30325">
    <property type="protein sequence ID" value="CAF30325"/>
    <property type="gene ID" value="MMP0769"/>
</dbReference>
<dbReference type="STRING" id="267377.MMP0769"/>
<dbReference type="Proteomes" id="UP000000590">
    <property type="component" value="Chromosome"/>
</dbReference>
<feature type="transmembrane region" description="Helical" evidence="1">
    <location>
        <begin position="134"/>
        <end position="151"/>
    </location>
</feature>
<dbReference type="KEGG" id="mmp:MMP0769"/>
<dbReference type="EMBL" id="BX950229">
    <property type="protein sequence ID" value="CAF30325.1"/>
    <property type="molecule type" value="Genomic_DNA"/>
</dbReference>